<name>A0A5C5X813_9PLAN</name>
<evidence type="ECO:0000256" key="3">
    <source>
        <dbReference type="SAM" id="Phobius"/>
    </source>
</evidence>
<evidence type="ECO:0000256" key="2">
    <source>
        <dbReference type="SAM" id="MobiDB-lite"/>
    </source>
</evidence>
<dbReference type="EMBL" id="SIHI01000001">
    <property type="protein sequence ID" value="TWT58471.1"/>
    <property type="molecule type" value="Genomic_DNA"/>
</dbReference>
<feature type="compositionally biased region" description="Polar residues" evidence="2">
    <location>
        <begin position="1"/>
        <end position="13"/>
    </location>
</feature>
<dbReference type="AlphaFoldDB" id="A0A5C5X813"/>
<dbReference type="SUPFAM" id="SSF54523">
    <property type="entry name" value="Pili subunits"/>
    <property type="match status" value="1"/>
</dbReference>
<organism evidence="4 5">
    <name type="scientific">Thalassoglobus neptunius</name>
    <dbReference type="NCBI Taxonomy" id="1938619"/>
    <lineage>
        <taxon>Bacteria</taxon>
        <taxon>Pseudomonadati</taxon>
        <taxon>Planctomycetota</taxon>
        <taxon>Planctomycetia</taxon>
        <taxon>Planctomycetales</taxon>
        <taxon>Planctomycetaceae</taxon>
        <taxon>Thalassoglobus</taxon>
    </lineage>
</organism>
<feature type="compositionally biased region" description="Polar residues" evidence="2">
    <location>
        <begin position="353"/>
        <end position="364"/>
    </location>
</feature>
<dbReference type="PANTHER" id="PTHR30093">
    <property type="entry name" value="GENERAL SECRETION PATHWAY PROTEIN G"/>
    <property type="match status" value="1"/>
</dbReference>
<evidence type="ECO:0000256" key="1">
    <source>
        <dbReference type="ARBA" id="ARBA00022481"/>
    </source>
</evidence>
<accession>A0A5C5X813</accession>
<dbReference type="PRINTS" id="PR00813">
    <property type="entry name" value="BCTERIALGSPG"/>
</dbReference>
<dbReference type="Proteomes" id="UP000317243">
    <property type="component" value="Unassembled WGS sequence"/>
</dbReference>
<keyword evidence="5" id="KW-1185">Reference proteome</keyword>
<dbReference type="InterPro" id="IPR045584">
    <property type="entry name" value="Pilin-like"/>
</dbReference>
<feature type="region of interest" description="Disordered" evidence="2">
    <location>
        <begin position="1"/>
        <end position="27"/>
    </location>
</feature>
<dbReference type="InterPro" id="IPR012902">
    <property type="entry name" value="N_methyl_site"/>
</dbReference>
<comment type="caution">
    <text evidence="4">The sequence shown here is derived from an EMBL/GenBank/DDBJ whole genome shotgun (WGS) entry which is preliminary data.</text>
</comment>
<feature type="region of interest" description="Disordered" evidence="2">
    <location>
        <begin position="341"/>
        <end position="364"/>
    </location>
</feature>
<keyword evidence="3" id="KW-0472">Membrane</keyword>
<keyword evidence="1" id="KW-0488">Methylation</keyword>
<dbReference type="Pfam" id="PF07963">
    <property type="entry name" value="N_methyl"/>
    <property type="match status" value="1"/>
</dbReference>
<protein>
    <recommendedName>
        <fullName evidence="6">Type II secretion system protein G</fullName>
    </recommendedName>
</protein>
<gene>
    <name evidence="4" type="ORF">KOR42_18460</name>
</gene>
<feature type="transmembrane region" description="Helical" evidence="3">
    <location>
        <begin position="35"/>
        <end position="56"/>
    </location>
</feature>
<dbReference type="GO" id="GO:0015628">
    <property type="term" value="P:protein secretion by the type II secretion system"/>
    <property type="evidence" value="ECO:0007669"/>
    <property type="project" value="InterPro"/>
</dbReference>
<dbReference type="NCBIfam" id="TIGR02532">
    <property type="entry name" value="IV_pilin_GFxxxE"/>
    <property type="match status" value="1"/>
</dbReference>
<evidence type="ECO:0000313" key="5">
    <source>
        <dbReference type="Proteomes" id="UP000317243"/>
    </source>
</evidence>
<dbReference type="InterPro" id="IPR000983">
    <property type="entry name" value="Bac_GSPG_pilin"/>
</dbReference>
<keyword evidence="3" id="KW-1133">Transmembrane helix</keyword>
<dbReference type="GO" id="GO:0015627">
    <property type="term" value="C:type II protein secretion system complex"/>
    <property type="evidence" value="ECO:0007669"/>
    <property type="project" value="InterPro"/>
</dbReference>
<reference evidence="4 5" key="1">
    <citation type="submission" date="2019-02" db="EMBL/GenBank/DDBJ databases">
        <title>Deep-cultivation of Planctomycetes and their phenomic and genomic characterization uncovers novel biology.</title>
        <authorList>
            <person name="Wiegand S."/>
            <person name="Jogler M."/>
            <person name="Boedeker C."/>
            <person name="Pinto D."/>
            <person name="Vollmers J."/>
            <person name="Rivas-Marin E."/>
            <person name="Kohn T."/>
            <person name="Peeters S.H."/>
            <person name="Heuer A."/>
            <person name="Rast P."/>
            <person name="Oberbeckmann S."/>
            <person name="Bunk B."/>
            <person name="Jeske O."/>
            <person name="Meyerdierks A."/>
            <person name="Storesund J.E."/>
            <person name="Kallscheuer N."/>
            <person name="Luecker S."/>
            <person name="Lage O.M."/>
            <person name="Pohl T."/>
            <person name="Merkel B.J."/>
            <person name="Hornburger P."/>
            <person name="Mueller R.-W."/>
            <person name="Bruemmer F."/>
            <person name="Labrenz M."/>
            <person name="Spormann A.M."/>
            <person name="Op Den Camp H."/>
            <person name="Overmann J."/>
            <person name="Amann R."/>
            <person name="Jetten M.S.M."/>
            <person name="Mascher T."/>
            <person name="Medema M.H."/>
            <person name="Devos D.P."/>
            <person name="Kaster A.-K."/>
            <person name="Ovreas L."/>
            <person name="Rohde M."/>
            <person name="Galperin M.Y."/>
            <person name="Jogler C."/>
        </authorList>
    </citation>
    <scope>NUCLEOTIDE SEQUENCE [LARGE SCALE GENOMIC DNA]</scope>
    <source>
        <strain evidence="4 5">KOR42</strain>
    </source>
</reference>
<evidence type="ECO:0000313" key="4">
    <source>
        <dbReference type="EMBL" id="TWT58471.1"/>
    </source>
</evidence>
<proteinExistence type="predicted"/>
<dbReference type="Gene3D" id="3.30.700.10">
    <property type="entry name" value="Glycoprotein, Type 4 Pilin"/>
    <property type="match status" value="1"/>
</dbReference>
<keyword evidence="3" id="KW-0812">Transmembrane</keyword>
<dbReference type="OrthoDB" id="209747at2"/>
<dbReference type="PANTHER" id="PTHR30093:SF2">
    <property type="entry name" value="TYPE II SECRETION SYSTEM PROTEIN H"/>
    <property type="match status" value="1"/>
</dbReference>
<sequence>MRQASSFTSQQRLNGVPARSETGDRRMMQGEKRSAFTLVELVVVILVIGILMAFLFPAINQVITNSRVAQVTAEIKSLDSALAAFKSKYGISPPSRLRLYEEAAGWVNDTSLQARESKAYLRQIWPEMDFTYAAAPTPGELDIDGDGTIRAESDGPIVLTGAECLVFFLGGVCATEDSAGNPIRNADGSLGTAAAPAKWAPLGFSTDQTFPFRRGGSRVAPFHEFDSARLVNVNDPTSQPGRNMPEYLDSLPGQVSPYIYASSYDGRGYNKDTMTNVYLDIDLGAPSFASPTSIYLSSDPDGSVNTDVSNDVPYQANSYQIISPGFDNSYGVGGLYDPDTGFDANRGDEKDNITNFSSGVLDSN</sequence>
<evidence type="ECO:0008006" key="6">
    <source>
        <dbReference type="Google" id="ProtNLM"/>
    </source>
</evidence>